<dbReference type="EMBL" id="LS974202">
    <property type="protein sequence ID" value="SSC13264.1"/>
    <property type="molecule type" value="Genomic_DNA"/>
</dbReference>
<comment type="similarity">
    <text evidence="1 8 12">Belongs to the thymidine kinase family.</text>
</comment>
<dbReference type="Proteomes" id="UP000250796">
    <property type="component" value="Chromosome MESINF"/>
</dbReference>
<comment type="subcellular location">
    <subcellularLocation>
        <location evidence="8">Cytoplasm</location>
    </subcellularLocation>
</comment>
<keyword evidence="4 8" id="KW-0808">Transferase</keyword>
<dbReference type="GO" id="GO:0005524">
    <property type="term" value="F:ATP binding"/>
    <property type="evidence" value="ECO:0007669"/>
    <property type="project" value="UniProtKB-UniRule"/>
</dbReference>
<dbReference type="RefSeq" id="WP_169699433.1">
    <property type="nucleotide sequence ID" value="NZ_LS974202.1"/>
</dbReference>
<dbReference type="GO" id="GO:0046104">
    <property type="term" value="P:thymidine metabolic process"/>
    <property type="evidence" value="ECO:0007669"/>
    <property type="project" value="TreeGrafter"/>
</dbReference>
<dbReference type="PROSITE" id="PS00603">
    <property type="entry name" value="TK_CELLULAR_TYPE"/>
    <property type="match status" value="1"/>
</dbReference>
<dbReference type="PIRSF" id="PIRSF035805">
    <property type="entry name" value="TK_cell"/>
    <property type="match status" value="1"/>
</dbReference>
<name>A0A7Z7PPN6_9BACT</name>
<feature type="binding site" evidence="8">
    <location>
        <begin position="10"/>
        <end position="17"/>
    </location>
    <ligand>
        <name>ATP</name>
        <dbReference type="ChEBI" id="CHEBI:30616"/>
    </ligand>
</feature>
<evidence type="ECO:0000313" key="13">
    <source>
        <dbReference type="EMBL" id="SSC13264.1"/>
    </source>
</evidence>
<evidence type="ECO:0000256" key="12">
    <source>
        <dbReference type="RuleBase" id="RU004165"/>
    </source>
</evidence>
<evidence type="ECO:0000256" key="11">
    <source>
        <dbReference type="RuleBase" id="RU000544"/>
    </source>
</evidence>
<keyword evidence="8" id="KW-0479">Metal-binding</keyword>
<evidence type="ECO:0000256" key="9">
    <source>
        <dbReference type="PIRSR" id="PIRSR035805-1"/>
    </source>
</evidence>
<feature type="binding site" evidence="10">
    <location>
        <begin position="165"/>
        <end position="168"/>
    </location>
    <ligand>
        <name>substrate</name>
    </ligand>
</feature>
<sequence length="188" mass="20804">MAGKLTVVVGPMYSGKTSTLLSMVEIYTLGRKNIKVFKPLIDNRYSTDHVVSHTGQKVLAVNVKSSAEVTRAVEAESGRLDAVFIDEVNFFDPQLLEVVQQIIFDGIDVFCVGLDMSYKHRPFAITASLMAIADEVVKKKAVCHVCGEYNATVTHRTSNHIDSEIDVGGMDKYIAVCRDCYKKLNPNK</sequence>
<dbReference type="PANTHER" id="PTHR11441:SF0">
    <property type="entry name" value="THYMIDINE KINASE, CYTOSOLIC"/>
    <property type="match status" value="1"/>
</dbReference>
<dbReference type="PANTHER" id="PTHR11441">
    <property type="entry name" value="THYMIDINE KINASE"/>
    <property type="match status" value="1"/>
</dbReference>
<keyword evidence="7 8" id="KW-0067">ATP-binding</keyword>
<comment type="catalytic activity">
    <reaction evidence="8 11">
        <text>thymidine + ATP = dTMP + ADP + H(+)</text>
        <dbReference type="Rhea" id="RHEA:19129"/>
        <dbReference type="ChEBI" id="CHEBI:15378"/>
        <dbReference type="ChEBI" id="CHEBI:17748"/>
        <dbReference type="ChEBI" id="CHEBI:30616"/>
        <dbReference type="ChEBI" id="CHEBI:63528"/>
        <dbReference type="ChEBI" id="CHEBI:456216"/>
        <dbReference type="EC" id="2.7.1.21"/>
    </reaction>
</comment>
<dbReference type="Gene3D" id="3.30.60.20">
    <property type="match status" value="1"/>
</dbReference>
<dbReference type="GO" id="GO:0071897">
    <property type="term" value="P:DNA biosynthetic process"/>
    <property type="evidence" value="ECO:0007669"/>
    <property type="project" value="UniProtKB-KW"/>
</dbReference>
<dbReference type="InterPro" id="IPR020633">
    <property type="entry name" value="Thymidine_kinase_CS"/>
</dbReference>
<dbReference type="GO" id="GO:0005829">
    <property type="term" value="C:cytosol"/>
    <property type="evidence" value="ECO:0007669"/>
    <property type="project" value="TreeGrafter"/>
</dbReference>
<dbReference type="SUPFAM" id="SSF57716">
    <property type="entry name" value="Glucocorticoid receptor-like (DNA-binding domain)"/>
    <property type="match status" value="1"/>
</dbReference>
<feature type="binding site" evidence="8">
    <location>
        <position position="143"/>
    </location>
    <ligand>
        <name>Zn(2+)</name>
        <dbReference type="ChEBI" id="CHEBI:29105"/>
    </ligand>
</feature>
<protein>
    <recommendedName>
        <fullName evidence="2 8">Thymidine kinase</fullName>
        <ecNumber evidence="2 8">2.7.1.21</ecNumber>
    </recommendedName>
</protein>
<dbReference type="Gene3D" id="3.40.50.300">
    <property type="entry name" value="P-loop containing nucleotide triphosphate hydrolases"/>
    <property type="match status" value="1"/>
</dbReference>
<evidence type="ECO:0000256" key="2">
    <source>
        <dbReference type="ARBA" id="ARBA00012118"/>
    </source>
</evidence>
<dbReference type="GO" id="GO:0004797">
    <property type="term" value="F:thymidine kinase activity"/>
    <property type="evidence" value="ECO:0007669"/>
    <property type="project" value="UniProtKB-UniRule"/>
</dbReference>
<feature type="binding site" evidence="8">
    <location>
        <begin position="86"/>
        <end position="89"/>
    </location>
    <ligand>
        <name>ATP</name>
        <dbReference type="ChEBI" id="CHEBI:30616"/>
    </ligand>
</feature>
<reference evidence="13 14" key="1">
    <citation type="submission" date="2017-01" db="EMBL/GenBank/DDBJ databases">
        <authorList>
            <person name="Erauso G."/>
        </authorList>
    </citation>
    <scope>NUCLEOTIDE SEQUENCE [LARGE SCALE GENOMIC DNA]</scope>
    <source>
        <strain evidence="13">MESINF1</strain>
    </source>
</reference>
<evidence type="ECO:0000256" key="4">
    <source>
        <dbReference type="ARBA" id="ARBA00022679"/>
    </source>
</evidence>
<evidence type="ECO:0000256" key="6">
    <source>
        <dbReference type="ARBA" id="ARBA00022777"/>
    </source>
</evidence>
<dbReference type="EC" id="2.7.1.21" evidence="2 8"/>
<dbReference type="Pfam" id="PF00265">
    <property type="entry name" value="TK"/>
    <property type="match status" value="1"/>
</dbReference>
<dbReference type="GO" id="GO:0008270">
    <property type="term" value="F:zinc ion binding"/>
    <property type="evidence" value="ECO:0007669"/>
    <property type="project" value="UniProtKB-UniRule"/>
</dbReference>
<dbReference type="InterPro" id="IPR001267">
    <property type="entry name" value="Thymidine_kinase"/>
</dbReference>
<feature type="binding site" evidence="8">
    <location>
        <position position="177"/>
    </location>
    <ligand>
        <name>Zn(2+)</name>
        <dbReference type="ChEBI" id="CHEBI:29105"/>
    </ligand>
</feature>
<feature type="active site" description="Proton acceptor" evidence="8 9">
    <location>
        <position position="87"/>
    </location>
</feature>
<evidence type="ECO:0000256" key="5">
    <source>
        <dbReference type="ARBA" id="ARBA00022741"/>
    </source>
</evidence>
<comment type="subunit">
    <text evidence="8">Homotetramer.</text>
</comment>
<evidence type="ECO:0000313" key="14">
    <source>
        <dbReference type="Proteomes" id="UP000250796"/>
    </source>
</evidence>
<evidence type="ECO:0000256" key="7">
    <source>
        <dbReference type="ARBA" id="ARBA00022840"/>
    </source>
</evidence>
<feature type="binding site" evidence="10">
    <location>
        <position position="173"/>
    </location>
    <ligand>
        <name>substrate</name>
    </ligand>
</feature>
<proteinExistence type="inferred from homology"/>
<keyword evidence="8" id="KW-0862">Zinc</keyword>
<dbReference type="AlphaFoldDB" id="A0A7Z7PPN6"/>
<evidence type="ECO:0000256" key="3">
    <source>
        <dbReference type="ARBA" id="ARBA00022634"/>
    </source>
</evidence>
<dbReference type="NCBIfam" id="NF003296">
    <property type="entry name" value="PRK04296.1-1"/>
    <property type="match status" value="1"/>
</dbReference>
<organism evidence="13 14">
    <name type="scientific">Mesotoga infera</name>
    <dbReference type="NCBI Taxonomy" id="1236046"/>
    <lineage>
        <taxon>Bacteria</taxon>
        <taxon>Thermotogati</taxon>
        <taxon>Thermotogota</taxon>
        <taxon>Thermotogae</taxon>
        <taxon>Kosmotogales</taxon>
        <taxon>Kosmotogaceae</taxon>
        <taxon>Mesotoga</taxon>
    </lineage>
</organism>
<evidence type="ECO:0000256" key="10">
    <source>
        <dbReference type="PIRSR" id="PIRSR035805-2"/>
    </source>
</evidence>
<feature type="binding site" evidence="8">
    <location>
        <position position="180"/>
    </location>
    <ligand>
        <name>Zn(2+)</name>
        <dbReference type="ChEBI" id="CHEBI:29105"/>
    </ligand>
</feature>
<keyword evidence="3 8" id="KW-0237">DNA synthesis</keyword>
<dbReference type="HAMAP" id="MF_00124">
    <property type="entry name" value="Thymidine_kinase"/>
    <property type="match status" value="1"/>
</dbReference>
<feature type="binding site" evidence="8">
    <location>
        <position position="146"/>
    </location>
    <ligand>
        <name>Zn(2+)</name>
        <dbReference type="ChEBI" id="CHEBI:29105"/>
    </ligand>
</feature>
<keyword evidence="5 8" id="KW-0547">Nucleotide-binding</keyword>
<evidence type="ECO:0000256" key="1">
    <source>
        <dbReference type="ARBA" id="ARBA00007587"/>
    </source>
</evidence>
<dbReference type="SUPFAM" id="SSF52540">
    <property type="entry name" value="P-loop containing nucleoside triphosphate hydrolases"/>
    <property type="match status" value="1"/>
</dbReference>
<dbReference type="InterPro" id="IPR027417">
    <property type="entry name" value="P-loop_NTPase"/>
</dbReference>
<evidence type="ECO:0000256" key="8">
    <source>
        <dbReference type="HAMAP-Rule" id="MF_00124"/>
    </source>
</evidence>
<keyword evidence="8" id="KW-0963">Cytoplasm</keyword>
<keyword evidence="14" id="KW-1185">Reference proteome</keyword>
<gene>
    <name evidence="8 13" type="primary">tdk</name>
    <name evidence="13" type="ORF">MESINF_1820</name>
</gene>
<keyword evidence="6 8" id="KW-0418">Kinase</keyword>
<dbReference type="KEGG" id="minf:MESINF_1820"/>
<accession>A0A7Z7PPN6</accession>